<accession>A0A7T3PCS2</accession>
<gene>
    <name evidence="3" type="primary">orf164</name>
</gene>
<dbReference type="FunFam" id="3.10.28.10:FF:000010">
    <property type="entry name" value="LAGLIDADG homing endonuclease I-LtrII"/>
    <property type="match status" value="1"/>
</dbReference>
<dbReference type="InterPro" id="IPR027434">
    <property type="entry name" value="Homing_endonucl"/>
</dbReference>
<proteinExistence type="predicted"/>
<keyword evidence="3" id="KW-0496">Mitochondrion</keyword>
<evidence type="ECO:0000259" key="2">
    <source>
        <dbReference type="Pfam" id="PF00961"/>
    </source>
</evidence>
<name>A0A7T3PCS2_9AGAR</name>
<dbReference type="PANTHER" id="PTHR36181:SF4">
    <property type="entry name" value="LAGLIDADG ENDONUCLEASE"/>
    <property type="match status" value="1"/>
</dbReference>
<feature type="domain" description="Homing endonuclease LAGLIDADG" evidence="2">
    <location>
        <begin position="35"/>
        <end position="134"/>
    </location>
</feature>
<geneLocation type="mitochondrion" evidence="3"/>
<dbReference type="InterPro" id="IPR051289">
    <property type="entry name" value="LAGLIDADG_Endonuclease"/>
</dbReference>
<dbReference type="Pfam" id="PF00961">
    <property type="entry name" value="LAGLIDADG_1"/>
    <property type="match status" value="1"/>
</dbReference>
<dbReference type="Gene3D" id="3.10.28.10">
    <property type="entry name" value="Homing endonucleases"/>
    <property type="match status" value="1"/>
</dbReference>
<comment type="function">
    <text evidence="1">Mitochondrial DNA endonuclease involved in intron homing.</text>
</comment>
<dbReference type="SUPFAM" id="SSF55608">
    <property type="entry name" value="Homing endonucleases"/>
    <property type="match status" value="1"/>
</dbReference>
<dbReference type="PANTHER" id="PTHR36181">
    <property type="entry name" value="INTRON-ENCODED ENDONUCLEASE AI3-RELATED"/>
    <property type="match status" value="1"/>
</dbReference>
<reference evidence="3" key="1">
    <citation type="journal article" date="2020" name="IMA Fungus">
        <title>The 256 kb mitochondrial genome of Clavaria fumosa is the largest among phylum Basidiomycota and is rich in introns and intronic ORFs.</title>
        <authorList>
            <person name="Wang X."/>
            <person name="Wang Y."/>
            <person name="Yao W."/>
            <person name="Shen J."/>
            <person name="Chen M."/>
            <person name="Gao M."/>
            <person name="Ren J."/>
            <person name="Li Q."/>
            <person name="Liu N."/>
        </authorList>
    </citation>
    <scope>NUCLEOTIDE SEQUENCE</scope>
</reference>
<sequence length="164" mass="19104">MNLGLSKVIRSNFIQINPVNKMIINTKNILDPKWIAGFTSGEGNFDINIHKSKNKIGFQVQLRFRIYQNERDIQLIKLLIKYFGAGKIEKQLEKQMVNLTIVKFSDIINIIIPFFEKNYLHGVKQLDFLDWCKVANLMKSKIHHTPEGLELIYSIKSGINRSRK</sequence>
<dbReference type="GO" id="GO:0004519">
    <property type="term" value="F:endonuclease activity"/>
    <property type="evidence" value="ECO:0007669"/>
    <property type="project" value="UniProtKB-KW"/>
</dbReference>
<keyword evidence="3" id="KW-0255">Endonuclease</keyword>
<dbReference type="InterPro" id="IPR004860">
    <property type="entry name" value="LAGLIDADG_dom"/>
</dbReference>
<dbReference type="AlphaFoldDB" id="A0A7T3PCS2"/>
<organism evidence="3">
    <name type="scientific">Clavaria fumosa</name>
    <dbReference type="NCBI Taxonomy" id="264083"/>
    <lineage>
        <taxon>Eukaryota</taxon>
        <taxon>Fungi</taxon>
        <taxon>Dikarya</taxon>
        <taxon>Basidiomycota</taxon>
        <taxon>Agaricomycotina</taxon>
        <taxon>Agaricomycetes</taxon>
        <taxon>Agaricomycetidae</taxon>
        <taxon>Agaricales</taxon>
        <taxon>Clavariineae</taxon>
        <taxon>Clavariaceae</taxon>
        <taxon>Clavaria</taxon>
    </lineage>
</organism>
<dbReference type="RefSeq" id="YP_010130175.1">
    <property type="nucleotide sequence ID" value="NC_056336.1"/>
</dbReference>
<evidence type="ECO:0000313" key="3">
    <source>
        <dbReference type="EMBL" id="QPZ51077.1"/>
    </source>
</evidence>
<evidence type="ECO:0000256" key="1">
    <source>
        <dbReference type="ARBA" id="ARBA00002670"/>
    </source>
</evidence>
<dbReference type="GeneID" id="65338481"/>
<dbReference type="GO" id="GO:0005739">
    <property type="term" value="C:mitochondrion"/>
    <property type="evidence" value="ECO:0007669"/>
    <property type="project" value="UniProtKB-ARBA"/>
</dbReference>
<keyword evidence="3" id="KW-0378">Hydrolase</keyword>
<protein>
    <submittedName>
        <fullName evidence="3">LAGLIDADG endonuclease</fullName>
    </submittedName>
</protein>
<dbReference type="EMBL" id="MT114157">
    <property type="protein sequence ID" value="QPZ51077.1"/>
    <property type="molecule type" value="Genomic_DNA"/>
</dbReference>
<keyword evidence="3" id="KW-0540">Nuclease</keyword>